<proteinExistence type="predicted"/>
<accession>A0A1G6P8T1</accession>
<dbReference type="Proteomes" id="UP000242317">
    <property type="component" value="Unassembled WGS sequence"/>
</dbReference>
<protein>
    <submittedName>
        <fullName evidence="1">Uncharacterized protein</fullName>
    </submittedName>
</protein>
<dbReference type="EMBL" id="FMYK01000013">
    <property type="protein sequence ID" value="SDC76391.1"/>
    <property type="molecule type" value="Genomic_DNA"/>
</dbReference>
<sequence>MGLNSRVVESMIGLLGNLIFTRHMQLMEFTTGMCHTAYLDNCVIFELCLITTVIITDQLTLSAFEEIFGMLTCLALL</sequence>
<reference evidence="2" key="1">
    <citation type="submission" date="2016-09" db="EMBL/GenBank/DDBJ databases">
        <authorList>
            <person name="Varghese N."/>
            <person name="Submissions S."/>
        </authorList>
    </citation>
    <scope>NUCLEOTIDE SEQUENCE [LARGE SCALE GENOMIC DNA]</scope>
    <source>
        <strain evidence="2">ANC 3699</strain>
    </source>
</reference>
<keyword evidence="2" id="KW-1185">Reference proteome</keyword>
<evidence type="ECO:0000313" key="1">
    <source>
        <dbReference type="EMBL" id="SDC76391.1"/>
    </source>
</evidence>
<dbReference type="AlphaFoldDB" id="A0A1G6P8T1"/>
<organism evidence="1 2">
    <name type="scientific">Acinetobacter marinus</name>
    <dbReference type="NCBI Taxonomy" id="281375"/>
    <lineage>
        <taxon>Bacteria</taxon>
        <taxon>Pseudomonadati</taxon>
        <taxon>Pseudomonadota</taxon>
        <taxon>Gammaproteobacteria</taxon>
        <taxon>Moraxellales</taxon>
        <taxon>Moraxellaceae</taxon>
        <taxon>Acinetobacter</taxon>
    </lineage>
</organism>
<name>A0A1G6P8T1_9GAMM</name>
<evidence type="ECO:0000313" key="2">
    <source>
        <dbReference type="Proteomes" id="UP000242317"/>
    </source>
</evidence>
<gene>
    <name evidence="1" type="ORF">SAMN05421749_11319</name>
</gene>